<dbReference type="AlphaFoldDB" id="A0A498R581"/>
<dbReference type="GO" id="GO:0015774">
    <property type="term" value="P:polysaccharide transport"/>
    <property type="evidence" value="ECO:0007669"/>
    <property type="project" value="InterPro"/>
</dbReference>
<protein>
    <submittedName>
        <fullName evidence="1">Capsule polysaccharide biosynthesis</fullName>
    </submittedName>
</protein>
<dbReference type="EMBL" id="UPPP01000055">
    <property type="protein sequence ID" value="VBB05353.1"/>
    <property type="molecule type" value="Genomic_DNA"/>
</dbReference>
<proteinExistence type="predicted"/>
<dbReference type="OrthoDB" id="9794206at2"/>
<dbReference type="Proteomes" id="UP000277811">
    <property type="component" value="Unassembled WGS sequence"/>
</dbReference>
<evidence type="ECO:0000313" key="1">
    <source>
        <dbReference type="EMBL" id="VBB05353.1"/>
    </source>
</evidence>
<dbReference type="RefSeq" id="WP_122626348.1">
    <property type="nucleotide sequence ID" value="NZ_UPPP01000055.1"/>
</dbReference>
<dbReference type="GO" id="GO:0000271">
    <property type="term" value="P:polysaccharide biosynthetic process"/>
    <property type="evidence" value="ECO:0007669"/>
    <property type="project" value="InterPro"/>
</dbReference>
<dbReference type="InterPro" id="IPR007833">
    <property type="entry name" value="Capsule_polysaccharide_synth"/>
</dbReference>
<evidence type="ECO:0000313" key="2">
    <source>
        <dbReference type="Proteomes" id="UP000277811"/>
    </source>
</evidence>
<gene>
    <name evidence="1" type="ORF">LUCI_0562</name>
</gene>
<reference evidence="1 2" key="1">
    <citation type="submission" date="2018-06" db="EMBL/GenBank/DDBJ databases">
        <authorList>
            <person name="Strepis N."/>
        </authorList>
    </citation>
    <scope>NUCLEOTIDE SEQUENCE [LARGE SCALE GENOMIC DNA]</scope>
    <source>
        <strain evidence="1">LUCI</strain>
    </source>
</reference>
<dbReference type="Pfam" id="PF05159">
    <property type="entry name" value="Capsule_synth"/>
    <property type="match status" value="1"/>
</dbReference>
<accession>A0A498R581</accession>
<organism evidence="1 2">
    <name type="scientific">Lucifera butyrica</name>
    <dbReference type="NCBI Taxonomy" id="1351585"/>
    <lineage>
        <taxon>Bacteria</taxon>
        <taxon>Bacillati</taxon>
        <taxon>Bacillota</taxon>
        <taxon>Negativicutes</taxon>
        <taxon>Veillonellales</taxon>
        <taxon>Veillonellaceae</taxon>
        <taxon>Lucifera</taxon>
    </lineage>
</organism>
<sequence length="407" mass="46180">MAQGIIIIVESYVRWIFFSRMQKAMEQLGVRLLYFTTCPSVYFSAKKAGADIKMLALNNTAFNGSMEPECYENTLDVKSGELSRASAQKVARSIYANLLAANKSMNADTLFIYNGTTILGAVATQFARDQGLKTLFFELANLPGKMFVDPEGIGGFSRLYRSTSILKNYTCNLKEFETWRRSFIAEKLNNSNVPQVVFGKSSMQDYLFYTGDKLYFAFLTKEPIKYILNYGDKFSKAFSKHVALQYDSSESFAHTSYIFFPMQVSHDSQILIHSNFDNFTAIKKAYSLSRKMGANLVVKPHPAETDREYLGKVYNLKRQLGFYLVSDNTIKLIQNAQAIITINSTVGLEAKIMKRNVYVLGRAIYANFDENMLASYVMKYLLNINYFSFDPISTDTACLLLERADIC</sequence>
<name>A0A498R581_9FIRM</name>
<keyword evidence="2" id="KW-1185">Reference proteome</keyword>